<reference evidence="5" key="1">
    <citation type="submission" date="2021-02" db="EMBL/GenBank/DDBJ databases">
        <authorList>
            <person name="Nowell W R."/>
        </authorList>
    </citation>
    <scope>NUCLEOTIDE SEQUENCE</scope>
</reference>
<comment type="similarity">
    <text evidence="1">Belongs to the unc-93 family.</text>
</comment>
<evidence type="ECO:0000313" key="6">
    <source>
        <dbReference type="Proteomes" id="UP000682733"/>
    </source>
</evidence>
<dbReference type="Proteomes" id="UP000677228">
    <property type="component" value="Unassembled WGS sequence"/>
</dbReference>
<dbReference type="AlphaFoldDB" id="A0A8S2UAD4"/>
<evidence type="ECO:0000313" key="5">
    <source>
        <dbReference type="EMBL" id="CAF4332327.1"/>
    </source>
</evidence>
<dbReference type="EMBL" id="CAJNOK010039268">
    <property type="protein sequence ID" value="CAF1543592.1"/>
    <property type="molecule type" value="Genomic_DNA"/>
</dbReference>
<dbReference type="PANTHER" id="PTHR19444:SF13">
    <property type="entry name" value="PROTEIN UNC-93 HOMOLOG A"/>
    <property type="match status" value="1"/>
</dbReference>
<feature type="compositionally biased region" description="Basic and acidic residues" evidence="2">
    <location>
        <begin position="75"/>
        <end position="87"/>
    </location>
</feature>
<evidence type="ECO:0000256" key="3">
    <source>
        <dbReference type="SAM" id="Phobius"/>
    </source>
</evidence>
<feature type="non-terminal residue" evidence="5">
    <location>
        <position position="1"/>
    </location>
</feature>
<feature type="transmembrane region" description="Helical" evidence="3">
    <location>
        <begin position="48"/>
        <end position="67"/>
    </location>
</feature>
<protein>
    <submittedName>
        <fullName evidence="5">Uncharacterized protein</fullName>
    </submittedName>
</protein>
<organism evidence="5 6">
    <name type="scientific">Didymodactylos carnosus</name>
    <dbReference type="NCBI Taxonomy" id="1234261"/>
    <lineage>
        <taxon>Eukaryota</taxon>
        <taxon>Metazoa</taxon>
        <taxon>Spiralia</taxon>
        <taxon>Gnathifera</taxon>
        <taxon>Rotifera</taxon>
        <taxon>Eurotatoria</taxon>
        <taxon>Bdelloidea</taxon>
        <taxon>Philodinida</taxon>
        <taxon>Philodinidae</taxon>
        <taxon>Didymodactylos</taxon>
    </lineage>
</organism>
<evidence type="ECO:0000313" key="4">
    <source>
        <dbReference type="EMBL" id="CAF1543592.1"/>
    </source>
</evidence>
<keyword evidence="3" id="KW-1133">Transmembrane helix</keyword>
<name>A0A8S2UAD4_9BILA</name>
<gene>
    <name evidence="4" type="ORF">OVA965_LOCUS38906</name>
    <name evidence="5" type="ORF">TMI583_LOCUS40140</name>
</gene>
<dbReference type="EMBL" id="CAJOBA010061631">
    <property type="protein sequence ID" value="CAF4332327.1"/>
    <property type="molecule type" value="Genomic_DNA"/>
</dbReference>
<dbReference type="Proteomes" id="UP000682733">
    <property type="component" value="Unassembled WGS sequence"/>
</dbReference>
<proteinExistence type="inferred from homology"/>
<evidence type="ECO:0000256" key="2">
    <source>
        <dbReference type="SAM" id="MobiDB-lite"/>
    </source>
</evidence>
<sequence>AIVEPVLTAMYGLLFTDNDEAAFSNQFLWQNIGYLIVYLYAAEIRVKISIILQIIYLTLSMVGYFILEIKERKRNKDDKNHNDRGEQDFDASIVKF</sequence>
<dbReference type="InterPro" id="IPR051951">
    <property type="entry name" value="UNC-93_regulatory"/>
</dbReference>
<accession>A0A8S2UAD4</accession>
<keyword evidence="3" id="KW-0472">Membrane</keyword>
<comment type="caution">
    <text evidence="5">The sequence shown here is derived from an EMBL/GenBank/DDBJ whole genome shotgun (WGS) entry which is preliminary data.</text>
</comment>
<evidence type="ECO:0000256" key="1">
    <source>
        <dbReference type="ARBA" id="ARBA00009172"/>
    </source>
</evidence>
<keyword evidence="3" id="KW-0812">Transmembrane</keyword>
<dbReference type="PANTHER" id="PTHR19444">
    <property type="entry name" value="UNC-93 RELATED"/>
    <property type="match status" value="1"/>
</dbReference>
<feature type="region of interest" description="Disordered" evidence="2">
    <location>
        <begin position="75"/>
        <end position="96"/>
    </location>
</feature>